<name>A0A9Q3KFA3_9BASI</name>
<evidence type="ECO:0000256" key="1">
    <source>
        <dbReference type="SAM" id="MobiDB-lite"/>
    </source>
</evidence>
<comment type="caution">
    <text evidence="2">The sequence shown here is derived from an EMBL/GenBank/DDBJ whole genome shotgun (WGS) entry which is preliminary data.</text>
</comment>
<feature type="compositionally biased region" description="Basic and acidic residues" evidence="1">
    <location>
        <begin position="122"/>
        <end position="139"/>
    </location>
</feature>
<reference evidence="2" key="1">
    <citation type="submission" date="2021-03" db="EMBL/GenBank/DDBJ databases">
        <title>Draft genome sequence of rust myrtle Austropuccinia psidii MF-1, a brazilian biotype.</title>
        <authorList>
            <person name="Quecine M.C."/>
            <person name="Pachon D.M.R."/>
            <person name="Bonatelli M.L."/>
            <person name="Correr F.H."/>
            <person name="Franceschini L.M."/>
            <person name="Leite T.F."/>
            <person name="Margarido G.R.A."/>
            <person name="Almeida C.A."/>
            <person name="Ferrarezi J.A."/>
            <person name="Labate C.A."/>
        </authorList>
    </citation>
    <scope>NUCLEOTIDE SEQUENCE</scope>
    <source>
        <strain evidence="2">MF-1</strain>
    </source>
</reference>
<accession>A0A9Q3KFA3</accession>
<proteinExistence type="predicted"/>
<evidence type="ECO:0000313" key="2">
    <source>
        <dbReference type="EMBL" id="MBW0579822.1"/>
    </source>
</evidence>
<sequence>MTPTRSGSNYSIQSNGSGPGNPSHKRQEGQPRGEAQMEDSRTSTRSQRLASTFETLIESPVADITAIAVRPESLPTGSIRDIAVNHELIFSSEEAHGARKDRGTSEGLDTHVLQRTSTTDKSLVEKPKHVIRGSEKEVGPRQGQNPSGSSPSIHQQNSMSTSSKEAQENPKDRSEGQSKGKGKSKAQVEKALPSELPNSQEREDSHGQFVQYVKNSDGIQKQAQGKIEPIFPR</sequence>
<feature type="region of interest" description="Disordered" evidence="1">
    <location>
        <begin position="1"/>
        <end position="48"/>
    </location>
</feature>
<protein>
    <submittedName>
        <fullName evidence="2">Uncharacterized protein</fullName>
    </submittedName>
</protein>
<feature type="compositionally biased region" description="Basic and acidic residues" evidence="1">
    <location>
        <begin position="165"/>
        <end position="178"/>
    </location>
</feature>
<feature type="region of interest" description="Disordered" evidence="1">
    <location>
        <begin position="90"/>
        <end position="233"/>
    </location>
</feature>
<feature type="compositionally biased region" description="Polar residues" evidence="1">
    <location>
        <begin position="213"/>
        <end position="223"/>
    </location>
</feature>
<feature type="compositionally biased region" description="Basic and acidic residues" evidence="1">
    <location>
        <begin position="93"/>
        <end position="104"/>
    </location>
</feature>
<feature type="compositionally biased region" description="Polar residues" evidence="1">
    <location>
        <begin position="1"/>
        <end position="16"/>
    </location>
</feature>
<dbReference type="Proteomes" id="UP000765509">
    <property type="component" value="Unassembled WGS sequence"/>
</dbReference>
<feature type="compositionally biased region" description="Polar residues" evidence="1">
    <location>
        <begin position="142"/>
        <end position="164"/>
    </location>
</feature>
<keyword evidence="3" id="KW-1185">Reference proteome</keyword>
<dbReference type="EMBL" id="AVOT02105994">
    <property type="protein sequence ID" value="MBW0579822.1"/>
    <property type="molecule type" value="Genomic_DNA"/>
</dbReference>
<dbReference type="AlphaFoldDB" id="A0A9Q3KFA3"/>
<gene>
    <name evidence="2" type="ORF">O181_119537</name>
</gene>
<organism evidence="2 3">
    <name type="scientific">Austropuccinia psidii MF-1</name>
    <dbReference type="NCBI Taxonomy" id="1389203"/>
    <lineage>
        <taxon>Eukaryota</taxon>
        <taxon>Fungi</taxon>
        <taxon>Dikarya</taxon>
        <taxon>Basidiomycota</taxon>
        <taxon>Pucciniomycotina</taxon>
        <taxon>Pucciniomycetes</taxon>
        <taxon>Pucciniales</taxon>
        <taxon>Sphaerophragmiaceae</taxon>
        <taxon>Austropuccinia</taxon>
    </lineage>
</organism>
<evidence type="ECO:0000313" key="3">
    <source>
        <dbReference type="Proteomes" id="UP000765509"/>
    </source>
</evidence>